<evidence type="ECO:0000256" key="2">
    <source>
        <dbReference type="ARBA" id="ARBA00007866"/>
    </source>
</evidence>
<evidence type="ECO:0000256" key="5">
    <source>
        <dbReference type="ARBA" id="ARBA00022660"/>
    </source>
</evidence>
<dbReference type="InterPro" id="IPR008972">
    <property type="entry name" value="Cupredoxin"/>
</dbReference>
<keyword evidence="6 12" id="KW-0812">Transmembrane</keyword>
<evidence type="ECO:0000256" key="10">
    <source>
        <dbReference type="ARBA" id="ARBA00023002"/>
    </source>
</evidence>
<comment type="caution">
    <text evidence="15">The sequence shown here is derived from an EMBL/GenBank/DDBJ whole genome shotgun (WGS) entry which is preliminary data.</text>
</comment>
<dbReference type="InterPro" id="IPR036257">
    <property type="entry name" value="Cyt_c_oxidase_su2_TM_sf"/>
</dbReference>
<dbReference type="Gene3D" id="1.10.287.90">
    <property type="match status" value="1"/>
</dbReference>
<keyword evidence="7" id="KW-0732">Signal</keyword>
<dbReference type="PROSITE" id="PS50857">
    <property type="entry name" value="COX2_CUA"/>
    <property type="match status" value="1"/>
</dbReference>
<dbReference type="CDD" id="cd04212">
    <property type="entry name" value="CuRO_UO_II"/>
    <property type="match status" value="1"/>
</dbReference>
<keyword evidence="10" id="KW-0560">Oxidoreductase</keyword>
<keyword evidence="8" id="KW-0249">Electron transport</keyword>
<dbReference type="Pfam" id="PF02790">
    <property type="entry name" value="COX2_TM"/>
    <property type="match status" value="1"/>
</dbReference>
<dbReference type="PANTHER" id="PTHR22888">
    <property type="entry name" value="CYTOCHROME C OXIDASE, SUBUNIT II"/>
    <property type="match status" value="1"/>
</dbReference>
<keyword evidence="5" id="KW-0679">Respiratory chain</keyword>
<dbReference type="RefSeq" id="WP_205005283.1">
    <property type="nucleotide sequence ID" value="NZ_CBCRXA010000002.1"/>
</dbReference>
<evidence type="ECO:0000256" key="6">
    <source>
        <dbReference type="ARBA" id="ARBA00022692"/>
    </source>
</evidence>
<dbReference type="SUPFAM" id="SSF81464">
    <property type="entry name" value="Cytochrome c oxidase subunit II-like, transmembrane region"/>
    <property type="match status" value="1"/>
</dbReference>
<dbReference type="InterPro" id="IPR034227">
    <property type="entry name" value="CuRO_UO_II"/>
</dbReference>
<dbReference type="InterPro" id="IPR011759">
    <property type="entry name" value="Cyt_c_oxidase_su2_TM_dom"/>
</dbReference>
<feature type="transmembrane region" description="Helical" evidence="12">
    <location>
        <begin position="87"/>
        <end position="106"/>
    </location>
</feature>
<protein>
    <submittedName>
        <fullName evidence="15">Cytochrome aa3-600 menaquinol oxidase subunit 2</fullName>
    </submittedName>
</protein>
<dbReference type="Proteomes" id="UP000823201">
    <property type="component" value="Unassembled WGS sequence"/>
</dbReference>
<evidence type="ECO:0000256" key="7">
    <source>
        <dbReference type="ARBA" id="ARBA00022729"/>
    </source>
</evidence>
<keyword evidence="3" id="KW-0813">Transport</keyword>
<dbReference type="Gene3D" id="2.60.40.420">
    <property type="entry name" value="Cupredoxins - blue copper proteins"/>
    <property type="match status" value="1"/>
</dbReference>
<keyword evidence="9 12" id="KW-1133">Transmembrane helix</keyword>
<evidence type="ECO:0000259" key="14">
    <source>
        <dbReference type="PROSITE" id="PS50999"/>
    </source>
</evidence>
<dbReference type="EMBL" id="JAFBEV010000002">
    <property type="protein sequence ID" value="MBM7656925.1"/>
    <property type="molecule type" value="Genomic_DNA"/>
</dbReference>
<evidence type="ECO:0000256" key="8">
    <source>
        <dbReference type="ARBA" id="ARBA00022982"/>
    </source>
</evidence>
<proteinExistence type="inferred from homology"/>
<gene>
    <name evidence="15" type="ORF">JOC27_000362</name>
</gene>
<organism evidence="15 16">
    <name type="scientific">Sporolactobacillus spathodeae</name>
    <dbReference type="NCBI Taxonomy" id="1465502"/>
    <lineage>
        <taxon>Bacteria</taxon>
        <taxon>Bacillati</taxon>
        <taxon>Bacillota</taxon>
        <taxon>Bacilli</taxon>
        <taxon>Bacillales</taxon>
        <taxon>Sporolactobacillaceae</taxon>
        <taxon>Sporolactobacillus</taxon>
    </lineage>
</organism>
<dbReference type="SUPFAM" id="SSF49503">
    <property type="entry name" value="Cupredoxins"/>
    <property type="match status" value="1"/>
</dbReference>
<dbReference type="PROSITE" id="PS51257">
    <property type="entry name" value="PROKAR_LIPOPROTEIN"/>
    <property type="match status" value="1"/>
</dbReference>
<evidence type="ECO:0000313" key="15">
    <source>
        <dbReference type="EMBL" id="MBM7656925.1"/>
    </source>
</evidence>
<keyword evidence="4" id="KW-1003">Cell membrane</keyword>
<keyword evidence="16" id="KW-1185">Reference proteome</keyword>
<evidence type="ECO:0000313" key="16">
    <source>
        <dbReference type="Proteomes" id="UP000823201"/>
    </source>
</evidence>
<evidence type="ECO:0000256" key="1">
    <source>
        <dbReference type="ARBA" id="ARBA00004651"/>
    </source>
</evidence>
<evidence type="ECO:0000256" key="3">
    <source>
        <dbReference type="ARBA" id="ARBA00022448"/>
    </source>
</evidence>
<evidence type="ECO:0000256" key="11">
    <source>
        <dbReference type="ARBA" id="ARBA00023136"/>
    </source>
</evidence>
<keyword evidence="11 12" id="KW-0472">Membrane</keyword>
<reference evidence="15 16" key="1">
    <citation type="submission" date="2021-01" db="EMBL/GenBank/DDBJ databases">
        <title>Genomic Encyclopedia of Type Strains, Phase IV (KMG-IV): sequencing the most valuable type-strain genomes for metagenomic binning, comparative biology and taxonomic classification.</title>
        <authorList>
            <person name="Goeker M."/>
        </authorList>
    </citation>
    <scope>NUCLEOTIDE SEQUENCE [LARGE SCALE GENOMIC DNA]</scope>
    <source>
        <strain evidence="15 16">DSM 100968</strain>
    </source>
</reference>
<feature type="domain" description="Cytochrome oxidase subunit II copper A binding" evidence="13">
    <location>
        <begin position="128"/>
        <end position="240"/>
    </location>
</feature>
<accession>A0ABS2Q664</accession>
<name>A0ABS2Q664_9BACL</name>
<evidence type="ECO:0000256" key="12">
    <source>
        <dbReference type="SAM" id="Phobius"/>
    </source>
</evidence>
<feature type="transmembrane region" description="Helical" evidence="12">
    <location>
        <begin position="40"/>
        <end position="66"/>
    </location>
</feature>
<dbReference type="InterPro" id="IPR045187">
    <property type="entry name" value="CcO_II"/>
</dbReference>
<evidence type="ECO:0000259" key="13">
    <source>
        <dbReference type="PROSITE" id="PS50857"/>
    </source>
</evidence>
<dbReference type="PANTHER" id="PTHR22888:SF18">
    <property type="entry name" value="CYTOCHROME BO(3) UBIQUINOL OXIDASE SUBUNIT 2"/>
    <property type="match status" value="1"/>
</dbReference>
<dbReference type="PRINTS" id="PR01166">
    <property type="entry name" value="CYCOXIDASEII"/>
</dbReference>
<feature type="domain" description="Cytochrome oxidase subunit II transmembrane region profile" evidence="14">
    <location>
        <begin position="20"/>
        <end position="116"/>
    </location>
</feature>
<dbReference type="InterPro" id="IPR002429">
    <property type="entry name" value="CcO_II-like_C"/>
</dbReference>
<comment type="similarity">
    <text evidence="2">Belongs to the cytochrome c oxidase subunit 2 family.</text>
</comment>
<sequence length="316" mass="35431">MKAIRMKFLAVLMPLALLLGGCQNNTSVLNPQGPVAREQFHLIVWSLIMMSVVLAIVLIIFIYVLVRFGRKNSKGYDPSDTGNKKLEIVWLLVPVIICVLLLVPAVKTLFVLDHSPKATTTAPQTVHGKSLTIDVTSAQWKWFFRYPGQKIETVNYVVIPAGTPVKFRLHAYDAMNTFWVPALGGMQYTMTDMPMQLWLQADKPGNYPGRSGNYSGRGFVDMTFNVLAKSNTEFDSWVSGVKANQPALTMQKYKRLLKPDVIKGTLTFSDYPKQIEKNLNQAQMDGEDHANMKNMKNMNSMKGMNMNSNEKGGDSQ</sequence>
<comment type="subcellular location">
    <subcellularLocation>
        <location evidence="1">Cell membrane</location>
        <topology evidence="1">Multi-pass membrane protein</topology>
    </subcellularLocation>
</comment>
<evidence type="ECO:0000256" key="9">
    <source>
        <dbReference type="ARBA" id="ARBA00022989"/>
    </source>
</evidence>
<dbReference type="PROSITE" id="PS50999">
    <property type="entry name" value="COX2_TM"/>
    <property type="match status" value="1"/>
</dbReference>
<evidence type="ECO:0000256" key="4">
    <source>
        <dbReference type="ARBA" id="ARBA00022475"/>
    </source>
</evidence>